<evidence type="ECO:0000259" key="4">
    <source>
        <dbReference type="Pfam" id="PF22936"/>
    </source>
</evidence>
<dbReference type="Pfam" id="PF25597">
    <property type="entry name" value="SH3_retrovirus"/>
    <property type="match status" value="1"/>
</dbReference>
<dbReference type="PANTHER" id="PTHR11439:SF495">
    <property type="entry name" value="REVERSE TRANSCRIPTASE, RNA-DEPENDENT DNA POLYMERASE-RELATED"/>
    <property type="match status" value="1"/>
</dbReference>
<feature type="compositionally biased region" description="Polar residues" evidence="2">
    <location>
        <begin position="694"/>
        <end position="706"/>
    </location>
</feature>
<evidence type="ECO:0000259" key="5">
    <source>
        <dbReference type="Pfam" id="PF25597"/>
    </source>
</evidence>
<dbReference type="InterPro" id="IPR057670">
    <property type="entry name" value="SH3_retrovirus"/>
</dbReference>
<dbReference type="Pfam" id="PF07727">
    <property type="entry name" value="RVT_2"/>
    <property type="match status" value="1"/>
</dbReference>
<evidence type="ECO:0000256" key="2">
    <source>
        <dbReference type="SAM" id="MobiDB-lite"/>
    </source>
</evidence>
<keyword evidence="1" id="KW-0175">Coiled coil</keyword>
<protein>
    <submittedName>
        <fullName evidence="6">Retrovirus-related Pol polyprotein from transposon TNT 1-94</fullName>
    </submittedName>
</protein>
<dbReference type="EMBL" id="BKCJ010009203">
    <property type="protein sequence ID" value="GEU85892.1"/>
    <property type="molecule type" value="Genomic_DNA"/>
</dbReference>
<accession>A0A6L2NLC6</accession>
<feature type="region of interest" description="Disordered" evidence="2">
    <location>
        <begin position="694"/>
        <end position="746"/>
    </location>
</feature>
<feature type="coiled-coil region" evidence="1">
    <location>
        <begin position="479"/>
        <end position="513"/>
    </location>
</feature>
<dbReference type="Pfam" id="PF14223">
    <property type="entry name" value="Retrotran_gag_2"/>
    <property type="match status" value="1"/>
</dbReference>
<dbReference type="CDD" id="cd09272">
    <property type="entry name" value="RNase_HI_RT_Ty1"/>
    <property type="match status" value="1"/>
</dbReference>
<organism evidence="6">
    <name type="scientific">Tanacetum cinerariifolium</name>
    <name type="common">Dalmatian daisy</name>
    <name type="synonym">Chrysanthemum cinerariifolium</name>
    <dbReference type="NCBI Taxonomy" id="118510"/>
    <lineage>
        <taxon>Eukaryota</taxon>
        <taxon>Viridiplantae</taxon>
        <taxon>Streptophyta</taxon>
        <taxon>Embryophyta</taxon>
        <taxon>Tracheophyta</taxon>
        <taxon>Spermatophyta</taxon>
        <taxon>Magnoliopsida</taxon>
        <taxon>eudicotyledons</taxon>
        <taxon>Gunneridae</taxon>
        <taxon>Pentapetalae</taxon>
        <taxon>asterids</taxon>
        <taxon>campanulids</taxon>
        <taxon>Asterales</taxon>
        <taxon>Asteraceae</taxon>
        <taxon>Asteroideae</taxon>
        <taxon>Anthemideae</taxon>
        <taxon>Anthemidinae</taxon>
        <taxon>Tanacetum</taxon>
    </lineage>
</organism>
<evidence type="ECO:0000313" key="6">
    <source>
        <dbReference type="EMBL" id="GEU85892.1"/>
    </source>
</evidence>
<reference evidence="6" key="1">
    <citation type="journal article" date="2019" name="Sci. Rep.">
        <title>Draft genome of Tanacetum cinerariifolium, the natural source of mosquito coil.</title>
        <authorList>
            <person name="Yamashiro T."/>
            <person name="Shiraishi A."/>
            <person name="Satake H."/>
            <person name="Nakayama K."/>
        </authorList>
    </citation>
    <scope>NUCLEOTIDE SEQUENCE</scope>
</reference>
<dbReference type="Pfam" id="PF22936">
    <property type="entry name" value="Pol_BBD"/>
    <property type="match status" value="1"/>
</dbReference>
<feature type="domain" description="Retrovirus-related Pol polyprotein from transposon TNT 1-94-like beta-barrel" evidence="4">
    <location>
        <begin position="789"/>
        <end position="861"/>
    </location>
</feature>
<evidence type="ECO:0000259" key="3">
    <source>
        <dbReference type="Pfam" id="PF07727"/>
    </source>
</evidence>
<feature type="domain" description="Reverse transcriptase Ty1/copia-type" evidence="3">
    <location>
        <begin position="1117"/>
        <end position="1215"/>
    </location>
</feature>
<name>A0A6L2NLC6_TANCI</name>
<dbReference type="PANTHER" id="PTHR11439">
    <property type="entry name" value="GAG-POL-RELATED RETROTRANSPOSON"/>
    <property type="match status" value="1"/>
</dbReference>
<sequence length="1311" mass="149316">MANLSEDIQCVGSDTRPPMLDRTDFASWQQRIRLYCRGKENEVNILKSIDEGPFQMRTLRETLTEETEGDLHLGPERPRVYSDLTSEEKDRYNADIQATNILLQWFPKDIYSLINHYTDANDIWDNVKMLLEGSELTKEDRESQLYDDFEHFRQHKKDTIHDYYVRFAKLINDMRNIKMTMSRMQQNSKFVNNMFTGYGRFVTAMKLNIGLRDSNYDQLYAYLKQHENVQGRQNRGHGNNARGAGAAGYEGAQNRVGMLIQVKQDKMLLMQAQENRVTLDEEQLLFITADDCEAFDSDVDKAPTAQTMFMANFSSAYPIYDEADPSYDSDVLSEVHDHGHYQDVGCEHHEVHEMHDDVQPNYAVDTHTGYTSDSNMIPYDQYVKDNAMQVVQSDVSVVPNDAYMMILNDMHEPPAQHVYVTTQTKVVDKSLTAELATYKEQVKLLSKLKDKIQKDDHDVMVKRFSNLEDGPDLDSGFEIKKLKASIQGKDNAIRKLRTQISQLQETRSEADRTLNFRALDFQITQLTKKSQFSKNKRRFLGSRMQKLNNITRHYYVTPKVLAPGMYVIDVEPIPHRLRNNKEVHLDYLKRLKENVATLREIVEEAKVERPLDRSIASACLYTKHSHELLEYVIGTCPKDFNKRDKKQATSPLSRKKQVTFAKQCETSNTNTQKHVEQQITQKTNVLMLPSTGVDSCTDASGSNPRSYTKKNKISPVKSVNKKTVEDHSKTNKSHLQKSNRVDSSISSKRTVINSNSDSVCKTCNKCFISANHDMCVITYLNSVVQIILWSLDSGCSKHITGDRSRLMNFMKKFTGTVRFRNDHFGAIIGYVDYVIGDSVISRVYYVQGLGHNLFFVGQFCDSDLEVAFRKHLCYVRDTDGVELIKEVVATACYTQNRSLIHTRHNKTPYELVHNKKPDLTFLRIFGALCYPTNDNEDLGKLQPTADIGIFVGYAPSRKGYRIYNKRTRRIMETIHVKFDELSEPMTHVQLSVGPAPTFLTPGQIILVPANSASTLSSTAIDQDAPSLSHSSSSSALQASCLHQGVTAESTLMDENSFAPVNNDPFINIFAPKPTSATSSSGDASSANSTYVTQTLHHLRKYSKDHPIDNVIGNPSRPARLVAEGYRKEEGINFEEYFALVAHIKTIRIFIANDASKNMTIYQMDVKTTFLNGELKEEVYVCQPEGFIDPDHSTHVYRHKKALYGLKQAPRAWYELCIAYKKHLEALKRVFWYLRGTINWGLWYSKDTAKALTAYADADHVGCQDTRRSTSGNAQFLRDKSVSLSSKKQRSTTISTTEAEYIAMSGCCAQIL</sequence>
<comment type="caution">
    <text evidence="6">The sequence shown here is derived from an EMBL/GenBank/DDBJ whole genome shotgun (WGS) entry which is preliminary data.</text>
</comment>
<dbReference type="InterPro" id="IPR054722">
    <property type="entry name" value="PolX-like_BBD"/>
</dbReference>
<gene>
    <name evidence="6" type="ORF">Tci_057870</name>
</gene>
<dbReference type="InterPro" id="IPR013103">
    <property type="entry name" value="RVT_2"/>
</dbReference>
<evidence type="ECO:0000256" key="1">
    <source>
        <dbReference type="SAM" id="Coils"/>
    </source>
</evidence>
<feature type="domain" description="Retroviral polymerase SH3-like" evidence="5">
    <location>
        <begin position="928"/>
        <end position="982"/>
    </location>
</feature>
<proteinExistence type="predicted"/>